<sequence>MRLSSFSDYSLRVLMYLGVHADRLATIGEIAEAYDISANHLTKVVNHLGRLSYVETVRGKGGGIRLARPAGEIHLGELIRQTENDWALVECFVTGGNCRILPVCRLPAILDEALAAMFAVLDRYTLDDLLHHPAELGRMIPLREAGLRPVA</sequence>
<dbReference type="PANTHER" id="PTHR33221">
    <property type="entry name" value="WINGED HELIX-TURN-HELIX TRANSCRIPTIONAL REGULATOR, RRF2 FAMILY"/>
    <property type="match status" value="1"/>
</dbReference>
<dbReference type="Proteomes" id="UP000187526">
    <property type="component" value="Unassembled WGS sequence"/>
</dbReference>
<dbReference type="InterPro" id="IPR036390">
    <property type="entry name" value="WH_DNA-bd_sf"/>
</dbReference>
<proteinExistence type="predicted"/>
<dbReference type="OrthoDB" id="9795923at2"/>
<dbReference type="RefSeq" id="WP_076096125.1">
    <property type="nucleotide sequence ID" value="NZ_MTHD01000004.1"/>
</dbReference>
<dbReference type="STRING" id="418702.BJN45_12865"/>
<dbReference type="GO" id="GO:0003677">
    <property type="term" value="F:DNA binding"/>
    <property type="evidence" value="ECO:0007669"/>
    <property type="project" value="UniProtKB-KW"/>
</dbReference>
<dbReference type="GO" id="GO:0005829">
    <property type="term" value="C:cytosol"/>
    <property type="evidence" value="ECO:0007669"/>
    <property type="project" value="TreeGrafter"/>
</dbReference>
<dbReference type="NCBIfam" id="TIGR00738">
    <property type="entry name" value="rrf2_super"/>
    <property type="match status" value="1"/>
</dbReference>
<comment type="caution">
    <text evidence="2">The sequence shown here is derived from an EMBL/GenBank/DDBJ whole genome shotgun (WGS) entry which is preliminary data.</text>
</comment>
<dbReference type="AlphaFoldDB" id="A0A1R1I3I8"/>
<dbReference type="Pfam" id="PF02082">
    <property type="entry name" value="Rrf2"/>
    <property type="match status" value="1"/>
</dbReference>
<dbReference type="Gene3D" id="1.10.10.10">
    <property type="entry name" value="Winged helix-like DNA-binding domain superfamily/Winged helix DNA-binding domain"/>
    <property type="match status" value="1"/>
</dbReference>
<dbReference type="SUPFAM" id="SSF46785">
    <property type="entry name" value="Winged helix' DNA-binding domain"/>
    <property type="match status" value="1"/>
</dbReference>
<keyword evidence="3" id="KW-1185">Reference proteome</keyword>
<dbReference type="GO" id="GO:0003700">
    <property type="term" value="F:DNA-binding transcription factor activity"/>
    <property type="evidence" value="ECO:0007669"/>
    <property type="project" value="TreeGrafter"/>
</dbReference>
<dbReference type="EMBL" id="MTHD01000004">
    <property type="protein sequence ID" value="OMG53267.1"/>
    <property type="molecule type" value="Genomic_DNA"/>
</dbReference>
<dbReference type="PANTHER" id="PTHR33221:SF4">
    <property type="entry name" value="HTH-TYPE TRANSCRIPTIONAL REPRESSOR NSRR"/>
    <property type="match status" value="1"/>
</dbReference>
<evidence type="ECO:0000256" key="1">
    <source>
        <dbReference type="ARBA" id="ARBA00023125"/>
    </source>
</evidence>
<dbReference type="InterPro" id="IPR036388">
    <property type="entry name" value="WH-like_DNA-bd_sf"/>
</dbReference>
<keyword evidence="1" id="KW-0238">DNA-binding</keyword>
<name>A0A1R1I3I8_9RHOO</name>
<dbReference type="PROSITE" id="PS51197">
    <property type="entry name" value="HTH_RRF2_2"/>
    <property type="match status" value="1"/>
</dbReference>
<dbReference type="PROSITE" id="PS01332">
    <property type="entry name" value="HTH_RRF2_1"/>
    <property type="match status" value="1"/>
</dbReference>
<accession>A0A1R1I3I8</accession>
<gene>
    <name evidence="2" type="ORF">BJN45_12865</name>
</gene>
<evidence type="ECO:0000313" key="2">
    <source>
        <dbReference type="EMBL" id="OMG53267.1"/>
    </source>
</evidence>
<evidence type="ECO:0000313" key="3">
    <source>
        <dbReference type="Proteomes" id="UP000187526"/>
    </source>
</evidence>
<reference evidence="2 3" key="1">
    <citation type="submission" date="2016-10" db="EMBL/GenBank/DDBJ databases">
        <title>Alkaliphiles isolated from bioreactors.</title>
        <authorList>
            <person name="Salah Z."/>
            <person name="Rout S.P."/>
            <person name="Humphreys P.N."/>
        </authorList>
    </citation>
    <scope>NUCLEOTIDE SEQUENCE [LARGE SCALE GENOMIC DNA]</scope>
    <source>
        <strain evidence="2 3">ZS02</strain>
    </source>
</reference>
<dbReference type="InterPro" id="IPR030489">
    <property type="entry name" value="TR_Rrf2-type_CS"/>
</dbReference>
<organism evidence="2 3">
    <name type="scientific">Azonexus hydrophilus</name>
    <dbReference type="NCBI Taxonomy" id="418702"/>
    <lineage>
        <taxon>Bacteria</taxon>
        <taxon>Pseudomonadati</taxon>
        <taxon>Pseudomonadota</taxon>
        <taxon>Betaproteobacteria</taxon>
        <taxon>Rhodocyclales</taxon>
        <taxon>Azonexaceae</taxon>
        <taxon>Azonexus</taxon>
    </lineage>
</organism>
<dbReference type="InterPro" id="IPR000944">
    <property type="entry name" value="Tscrpt_reg_Rrf2"/>
</dbReference>
<protein>
    <submittedName>
        <fullName evidence="2">Rrf2 family transcriptional regulator</fullName>
    </submittedName>
</protein>